<keyword evidence="7" id="KW-1185">Reference proteome</keyword>
<dbReference type="PANTHER" id="PTHR46796:SF15">
    <property type="entry name" value="BLL1074 PROTEIN"/>
    <property type="match status" value="1"/>
</dbReference>
<feature type="signal peptide" evidence="4">
    <location>
        <begin position="1"/>
        <end position="20"/>
    </location>
</feature>
<dbReference type="InterPro" id="IPR014710">
    <property type="entry name" value="RmlC-like_jellyroll"/>
</dbReference>
<keyword evidence="4" id="KW-0732">Signal</keyword>
<feature type="domain" description="HTH araC/xylS-type" evidence="5">
    <location>
        <begin position="217"/>
        <end position="315"/>
    </location>
</feature>
<evidence type="ECO:0000256" key="2">
    <source>
        <dbReference type="ARBA" id="ARBA00023125"/>
    </source>
</evidence>
<dbReference type="PROSITE" id="PS51318">
    <property type="entry name" value="TAT"/>
    <property type="match status" value="1"/>
</dbReference>
<evidence type="ECO:0000256" key="3">
    <source>
        <dbReference type="ARBA" id="ARBA00023163"/>
    </source>
</evidence>
<keyword evidence="1" id="KW-0805">Transcription regulation</keyword>
<dbReference type="SUPFAM" id="SSF51182">
    <property type="entry name" value="RmlC-like cupins"/>
    <property type="match status" value="1"/>
</dbReference>
<dbReference type="Gene3D" id="1.10.10.60">
    <property type="entry name" value="Homeodomain-like"/>
    <property type="match status" value="1"/>
</dbReference>
<dbReference type="InterPro" id="IPR018060">
    <property type="entry name" value="HTH_AraC"/>
</dbReference>
<dbReference type="PANTHER" id="PTHR46796">
    <property type="entry name" value="HTH-TYPE TRANSCRIPTIONAL ACTIVATOR RHAS-RELATED"/>
    <property type="match status" value="1"/>
</dbReference>
<keyword evidence="3" id="KW-0804">Transcription</keyword>
<dbReference type="InterPro" id="IPR006311">
    <property type="entry name" value="TAT_signal"/>
</dbReference>
<dbReference type="AlphaFoldDB" id="A0A1I6BP08"/>
<reference evidence="7" key="1">
    <citation type="submission" date="2016-10" db="EMBL/GenBank/DDBJ databases">
        <authorList>
            <person name="Varghese N."/>
            <person name="Submissions S."/>
        </authorList>
    </citation>
    <scope>NUCLEOTIDE SEQUENCE [LARGE SCALE GENOMIC DNA]</scope>
    <source>
        <strain evidence="7">OR362-8,ATCC BAA-1266,JCM 13504</strain>
    </source>
</reference>
<evidence type="ECO:0000313" key="6">
    <source>
        <dbReference type="EMBL" id="SFQ82656.1"/>
    </source>
</evidence>
<feature type="chain" id="PRO_5011505077" evidence="4">
    <location>
        <begin position="21"/>
        <end position="341"/>
    </location>
</feature>
<dbReference type="Pfam" id="PF07883">
    <property type="entry name" value="Cupin_2"/>
    <property type="match status" value="1"/>
</dbReference>
<dbReference type="GO" id="GO:0043565">
    <property type="term" value="F:sequence-specific DNA binding"/>
    <property type="evidence" value="ECO:0007669"/>
    <property type="project" value="InterPro"/>
</dbReference>
<dbReference type="Pfam" id="PF12833">
    <property type="entry name" value="HTH_18"/>
    <property type="match status" value="1"/>
</dbReference>
<dbReference type="PROSITE" id="PS01124">
    <property type="entry name" value="HTH_ARAC_FAMILY_2"/>
    <property type="match status" value="1"/>
</dbReference>
<evidence type="ECO:0000256" key="1">
    <source>
        <dbReference type="ARBA" id="ARBA00023015"/>
    </source>
</evidence>
<dbReference type="EMBL" id="FOXS01000010">
    <property type="protein sequence ID" value="SFQ82656.1"/>
    <property type="molecule type" value="Genomic_DNA"/>
</dbReference>
<dbReference type="Proteomes" id="UP000199029">
    <property type="component" value="Unassembled WGS sequence"/>
</dbReference>
<dbReference type="InterPro" id="IPR050204">
    <property type="entry name" value="AraC_XylS_family_regulators"/>
</dbReference>
<dbReference type="InterPro" id="IPR013096">
    <property type="entry name" value="Cupin_2"/>
</dbReference>
<keyword evidence="2" id="KW-0238">DNA-binding</keyword>
<evidence type="ECO:0000259" key="5">
    <source>
        <dbReference type="PROSITE" id="PS01124"/>
    </source>
</evidence>
<dbReference type="RefSeq" id="WP_143080416.1">
    <property type="nucleotide sequence ID" value="NZ_FOXS01000010.1"/>
</dbReference>
<dbReference type="STRING" id="1227077.SAMN04515668_4858"/>
<dbReference type="InterPro" id="IPR011051">
    <property type="entry name" value="RmlC_Cupin_sf"/>
</dbReference>
<proteinExistence type="predicted"/>
<dbReference type="Gene3D" id="2.60.120.10">
    <property type="entry name" value="Jelly Rolls"/>
    <property type="match status" value="1"/>
</dbReference>
<sequence length="341" mass="36980">MKRRHFLATSLWAAPGAALGAPLAAFAPAPDPSDAPPTGPSFTVDAGAGRFGKKTFVGPNPNDLKIAGQDTGGALAVFEYTGTAKGGPSLHLHEAQDEVFYVVAGAYRFVVGAEQRHLRPGDTIFLPHQVSHTWTQLTDTGKLLYFLQPAGKMDFLCLPQGELTNTFIDAEAVWGAELRQLTARLGSAAGWPEMLPLLERFLLGRIARRRAAPHPADAVGQLLLRPGPRLGLDALADYACLSPRQLDRQCVQRLGVGPALYARIARFDRAFRLKNRQPELDWLSVAVACGYHDHQHLAKDYRAFTGRSPGAFYRQDTQAPERGFGLVEAGGNAKLLPTQNV</sequence>
<gene>
    <name evidence="6" type="ORF">SAMN04515668_4858</name>
</gene>
<name>A0A1I6BP08_HYMAR</name>
<protein>
    <submittedName>
        <fullName evidence="6">Cupin domain-containing protein</fullName>
    </submittedName>
</protein>
<dbReference type="SMART" id="SM00342">
    <property type="entry name" value="HTH_ARAC"/>
    <property type="match status" value="1"/>
</dbReference>
<dbReference type="GO" id="GO:0003700">
    <property type="term" value="F:DNA-binding transcription factor activity"/>
    <property type="evidence" value="ECO:0007669"/>
    <property type="project" value="InterPro"/>
</dbReference>
<evidence type="ECO:0000313" key="7">
    <source>
        <dbReference type="Proteomes" id="UP000199029"/>
    </source>
</evidence>
<organism evidence="6 7">
    <name type="scientific">Hymenobacter arizonensis</name>
    <name type="common">Siccationidurans arizonensis</name>
    <dbReference type="NCBI Taxonomy" id="1227077"/>
    <lineage>
        <taxon>Bacteria</taxon>
        <taxon>Pseudomonadati</taxon>
        <taxon>Bacteroidota</taxon>
        <taxon>Cytophagia</taxon>
        <taxon>Cytophagales</taxon>
        <taxon>Hymenobacteraceae</taxon>
        <taxon>Hymenobacter</taxon>
    </lineage>
</organism>
<evidence type="ECO:0000256" key="4">
    <source>
        <dbReference type="SAM" id="SignalP"/>
    </source>
</evidence>
<dbReference type="OrthoDB" id="635259at2"/>
<accession>A0A1I6BP08</accession>